<name>B8GG20_METPE</name>
<dbReference type="OrthoDB" id="18209at2157"/>
<accession>B8GG20</accession>
<dbReference type="Proteomes" id="UP000002457">
    <property type="component" value="Chromosome"/>
</dbReference>
<dbReference type="SUPFAM" id="SSF52540">
    <property type="entry name" value="P-loop containing nucleoside triphosphate hydrolases"/>
    <property type="match status" value="1"/>
</dbReference>
<dbReference type="InterPro" id="IPR003593">
    <property type="entry name" value="AAA+_ATPase"/>
</dbReference>
<keyword evidence="7" id="KW-1185">Reference proteome</keyword>
<dbReference type="CDD" id="cd03257">
    <property type="entry name" value="ABC_NikE_OppD_transporters"/>
    <property type="match status" value="1"/>
</dbReference>
<protein>
    <submittedName>
        <fullName evidence="6">ABC transporter related</fullName>
    </submittedName>
</protein>
<dbReference type="AlphaFoldDB" id="B8GG20"/>
<organism evidence="6 7">
    <name type="scientific">Methanosphaerula palustris (strain ATCC BAA-1556 / DSM 19958 / E1-9c)</name>
    <dbReference type="NCBI Taxonomy" id="521011"/>
    <lineage>
        <taxon>Archaea</taxon>
        <taxon>Methanobacteriati</taxon>
        <taxon>Methanobacteriota</taxon>
        <taxon>Stenosarchaea group</taxon>
        <taxon>Methanomicrobia</taxon>
        <taxon>Methanomicrobiales</taxon>
        <taxon>Methanoregulaceae</taxon>
        <taxon>Methanosphaerula</taxon>
    </lineage>
</organism>
<dbReference type="EMBL" id="CP001338">
    <property type="protein sequence ID" value="ACL16094.1"/>
    <property type="molecule type" value="Genomic_DNA"/>
</dbReference>
<evidence type="ECO:0000256" key="1">
    <source>
        <dbReference type="ARBA" id="ARBA00005417"/>
    </source>
</evidence>
<keyword evidence="4" id="KW-0067">ATP-binding</keyword>
<feature type="domain" description="ABC transporter" evidence="5">
    <location>
        <begin position="2"/>
        <end position="248"/>
    </location>
</feature>
<dbReference type="InterPro" id="IPR003439">
    <property type="entry name" value="ABC_transporter-like_ATP-bd"/>
</dbReference>
<dbReference type="GO" id="GO:0016887">
    <property type="term" value="F:ATP hydrolysis activity"/>
    <property type="evidence" value="ECO:0007669"/>
    <property type="project" value="InterPro"/>
</dbReference>
<gene>
    <name evidence="6" type="ordered locus">Mpal_0730</name>
</gene>
<dbReference type="GeneID" id="7270464"/>
<dbReference type="Gene3D" id="3.40.50.300">
    <property type="entry name" value="P-loop containing nucleotide triphosphate hydrolases"/>
    <property type="match status" value="1"/>
</dbReference>
<dbReference type="InterPro" id="IPR050319">
    <property type="entry name" value="ABC_transp_ATP-bind"/>
</dbReference>
<evidence type="ECO:0000256" key="2">
    <source>
        <dbReference type="ARBA" id="ARBA00022448"/>
    </source>
</evidence>
<dbReference type="Pfam" id="PF00005">
    <property type="entry name" value="ABC_tran"/>
    <property type="match status" value="1"/>
</dbReference>
<reference evidence="6 7" key="1">
    <citation type="journal article" date="2015" name="Genome Announc.">
        <title>Complete Genome Sequence of Methanosphaerula palustris E1-9CT, a Hydrogenotrophic Methanogen Isolated from a Minerotrophic Fen Peatland.</title>
        <authorList>
            <person name="Cadillo-Quiroz H."/>
            <person name="Browne P."/>
            <person name="Kyrpides N."/>
            <person name="Woyke T."/>
            <person name="Goodwin L."/>
            <person name="Detter C."/>
            <person name="Yavitt J.B."/>
            <person name="Zinder S.H."/>
        </authorList>
    </citation>
    <scope>NUCLEOTIDE SEQUENCE [LARGE SCALE GENOMIC DNA]</scope>
    <source>
        <strain evidence="7">ATCC BAA-1556 / DSM 19958 / E1-9c</strain>
    </source>
</reference>
<dbReference type="eggNOG" id="arCOG00184">
    <property type="taxonomic scope" value="Archaea"/>
</dbReference>
<dbReference type="PANTHER" id="PTHR43776">
    <property type="entry name" value="TRANSPORT ATP-BINDING PROTEIN"/>
    <property type="match status" value="1"/>
</dbReference>
<dbReference type="RefSeq" id="WP_012617413.1">
    <property type="nucleotide sequence ID" value="NC_011832.1"/>
</dbReference>
<dbReference type="HOGENOM" id="CLU_000604_1_23_2"/>
<dbReference type="PANTHER" id="PTHR43776:SF7">
    <property type="entry name" value="D,D-DIPEPTIDE TRANSPORT ATP-BINDING PROTEIN DDPF-RELATED"/>
    <property type="match status" value="1"/>
</dbReference>
<dbReference type="GO" id="GO:0055085">
    <property type="term" value="P:transmembrane transport"/>
    <property type="evidence" value="ECO:0007669"/>
    <property type="project" value="UniProtKB-ARBA"/>
</dbReference>
<dbReference type="SMART" id="SM00382">
    <property type="entry name" value="AAA"/>
    <property type="match status" value="1"/>
</dbReference>
<dbReference type="KEGG" id="mpl:Mpal_0730"/>
<evidence type="ECO:0000256" key="4">
    <source>
        <dbReference type="ARBA" id="ARBA00022840"/>
    </source>
</evidence>
<keyword evidence="3" id="KW-0547">Nucleotide-binding</keyword>
<evidence type="ECO:0000256" key="3">
    <source>
        <dbReference type="ARBA" id="ARBA00022741"/>
    </source>
</evidence>
<comment type="similarity">
    <text evidence="1">Belongs to the ABC transporter superfamily.</text>
</comment>
<dbReference type="GO" id="GO:0005524">
    <property type="term" value="F:ATP binding"/>
    <property type="evidence" value="ECO:0007669"/>
    <property type="project" value="UniProtKB-KW"/>
</dbReference>
<keyword evidence="2" id="KW-0813">Transport</keyword>
<sequence>MIEVRNLRTYYSSGILRRTEVRAVDGVSLEIEKGTTLGLVGESGCGKTTLGRSLLRLIEPTDGQVFIDGVEITGLSRSELRRFRPRMQMIFQDAYASLNPRIRMYDSIAEPLRLMKRGDRAGIDRRVRELIARVGLNEDLLNRRPYELSGGQNQRVVLARILSLEPDFIVADEPTSSLDVSVQAQILTLFRALARDCDTTCLFISHDIGVIRAMSDQVAIMVKGRIVEIGPTSDVLDHPCHWYTRRLVAASTRDADVPPSLPESPSGGMPEMVEVHPGHWVEVRA</sequence>
<proteinExistence type="inferred from homology"/>
<dbReference type="STRING" id="521011.Mpal_0730"/>
<dbReference type="PROSITE" id="PS50893">
    <property type="entry name" value="ABC_TRANSPORTER_2"/>
    <property type="match status" value="1"/>
</dbReference>
<dbReference type="InterPro" id="IPR027417">
    <property type="entry name" value="P-loop_NTPase"/>
</dbReference>
<evidence type="ECO:0000313" key="6">
    <source>
        <dbReference type="EMBL" id="ACL16094.1"/>
    </source>
</evidence>
<evidence type="ECO:0000313" key="7">
    <source>
        <dbReference type="Proteomes" id="UP000002457"/>
    </source>
</evidence>
<evidence type="ECO:0000259" key="5">
    <source>
        <dbReference type="PROSITE" id="PS50893"/>
    </source>
</evidence>